<evidence type="ECO:0000256" key="1">
    <source>
        <dbReference type="ARBA" id="ARBA00004613"/>
    </source>
</evidence>
<dbReference type="SMART" id="SM01318">
    <property type="entry name" value="SVWC"/>
    <property type="match status" value="1"/>
</dbReference>
<dbReference type="GO" id="GO:0005576">
    <property type="term" value="C:extracellular region"/>
    <property type="evidence" value="ECO:0007669"/>
    <property type="project" value="UniProtKB-SubCell"/>
</dbReference>
<dbReference type="PANTHER" id="PTHR39957:SF1">
    <property type="entry name" value="AT09846P1-RELATED"/>
    <property type="match status" value="1"/>
</dbReference>
<keyword evidence="2" id="KW-0964">Secreted</keyword>
<keyword evidence="3" id="KW-0732">Signal</keyword>
<gene>
    <name evidence="5" type="ORF">EEDITHA_LOCUS15292</name>
</gene>
<evidence type="ECO:0000256" key="3">
    <source>
        <dbReference type="SAM" id="SignalP"/>
    </source>
</evidence>
<dbReference type="AlphaFoldDB" id="A0AAU9UUC6"/>
<feature type="domain" description="Single" evidence="4">
    <location>
        <begin position="36"/>
        <end position="100"/>
    </location>
</feature>
<proteinExistence type="predicted"/>
<protein>
    <recommendedName>
        <fullName evidence="4">Single domain-containing protein</fullName>
    </recommendedName>
</protein>
<dbReference type="PANTHER" id="PTHR39957">
    <property type="entry name" value="AT09846P1-RELATED"/>
    <property type="match status" value="1"/>
</dbReference>
<evidence type="ECO:0000256" key="2">
    <source>
        <dbReference type="ARBA" id="ARBA00022525"/>
    </source>
</evidence>
<feature type="signal peptide" evidence="3">
    <location>
        <begin position="1"/>
        <end position="16"/>
    </location>
</feature>
<reference evidence="5" key="1">
    <citation type="submission" date="2022-03" db="EMBL/GenBank/DDBJ databases">
        <authorList>
            <person name="Tunstrom K."/>
        </authorList>
    </citation>
    <scope>NUCLEOTIDE SEQUENCE</scope>
</reference>
<evidence type="ECO:0000313" key="5">
    <source>
        <dbReference type="EMBL" id="CAH2100430.1"/>
    </source>
</evidence>
<organism evidence="5 6">
    <name type="scientific">Euphydryas editha</name>
    <name type="common">Edith's checkerspot</name>
    <dbReference type="NCBI Taxonomy" id="104508"/>
    <lineage>
        <taxon>Eukaryota</taxon>
        <taxon>Metazoa</taxon>
        <taxon>Ecdysozoa</taxon>
        <taxon>Arthropoda</taxon>
        <taxon>Hexapoda</taxon>
        <taxon>Insecta</taxon>
        <taxon>Pterygota</taxon>
        <taxon>Neoptera</taxon>
        <taxon>Endopterygota</taxon>
        <taxon>Lepidoptera</taxon>
        <taxon>Glossata</taxon>
        <taxon>Ditrysia</taxon>
        <taxon>Papilionoidea</taxon>
        <taxon>Nymphalidae</taxon>
        <taxon>Nymphalinae</taxon>
        <taxon>Euphydryas</taxon>
    </lineage>
</organism>
<sequence>MFKLLVILACLCVAYAAVAIGLLEPKPEKFKDQEGCYITDLDEVIPFGSSKPSKSSCMEYRCGTDLITYVSCGAVGTAPPCKLVTDSKKPFPQCCPKLSCP</sequence>
<evidence type="ECO:0000259" key="4">
    <source>
        <dbReference type="SMART" id="SM01318"/>
    </source>
</evidence>
<dbReference type="InterPro" id="IPR029277">
    <property type="entry name" value="SVWC_dom"/>
</dbReference>
<dbReference type="EMBL" id="CAKOGL010000022">
    <property type="protein sequence ID" value="CAH2100430.1"/>
    <property type="molecule type" value="Genomic_DNA"/>
</dbReference>
<dbReference type="InterPro" id="IPR053308">
    <property type="entry name" value="Vago-like"/>
</dbReference>
<dbReference type="Pfam" id="PF15430">
    <property type="entry name" value="SVWC"/>
    <property type="match status" value="1"/>
</dbReference>
<evidence type="ECO:0000313" key="6">
    <source>
        <dbReference type="Proteomes" id="UP001153954"/>
    </source>
</evidence>
<comment type="caution">
    <text evidence="5">The sequence shown here is derived from an EMBL/GenBank/DDBJ whole genome shotgun (WGS) entry which is preliminary data.</text>
</comment>
<keyword evidence="6" id="KW-1185">Reference proteome</keyword>
<dbReference type="Proteomes" id="UP001153954">
    <property type="component" value="Unassembled WGS sequence"/>
</dbReference>
<comment type="subcellular location">
    <subcellularLocation>
        <location evidence="1">Secreted</location>
    </subcellularLocation>
</comment>
<accession>A0AAU9UUC6</accession>
<name>A0AAU9UUC6_EUPED</name>
<feature type="chain" id="PRO_5043975873" description="Single domain-containing protein" evidence="3">
    <location>
        <begin position="17"/>
        <end position="101"/>
    </location>
</feature>